<organism evidence="2 3">
    <name type="scientific">Carnegiea gigantea</name>
    <dbReference type="NCBI Taxonomy" id="171969"/>
    <lineage>
        <taxon>Eukaryota</taxon>
        <taxon>Viridiplantae</taxon>
        <taxon>Streptophyta</taxon>
        <taxon>Embryophyta</taxon>
        <taxon>Tracheophyta</taxon>
        <taxon>Spermatophyta</taxon>
        <taxon>Magnoliopsida</taxon>
        <taxon>eudicotyledons</taxon>
        <taxon>Gunneridae</taxon>
        <taxon>Pentapetalae</taxon>
        <taxon>Caryophyllales</taxon>
        <taxon>Cactineae</taxon>
        <taxon>Cactaceae</taxon>
        <taxon>Cactoideae</taxon>
        <taxon>Echinocereeae</taxon>
        <taxon>Carnegiea</taxon>
    </lineage>
</organism>
<evidence type="ECO:0000313" key="3">
    <source>
        <dbReference type="Proteomes" id="UP001153076"/>
    </source>
</evidence>
<dbReference type="PANTHER" id="PTHR37254">
    <property type="entry name" value="OS01G0100500 PROTEIN"/>
    <property type="match status" value="1"/>
</dbReference>
<keyword evidence="1" id="KW-0812">Transmembrane</keyword>
<evidence type="ECO:0000256" key="1">
    <source>
        <dbReference type="SAM" id="Phobius"/>
    </source>
</evidence>
<dbReference type="EMBL" id="JAKOGI010000015">
    <property type="protein sequence ID" value="KAJ8450495.1"/>
    <property type="molecule type" value="Genomic_DNA"/>
</dbReference>
<dbReference type="AlphaFoldDB" id="A0A9Q1QSB0"/>
<feature type="transmembrane region" description="Helical" evidence="1">
    <location>
        <begin position="386"/>
        <end position="413"/>
    </location>
</feature>
<keyword evidence="3" id="KW-1185">Reference proteome</keyword>
<dbReference type="PANTHER" id="PTHR37254:SF1">
    <property type="entry name" value="OS01G0100500 PROTEIN"/>
    <property type="match status" value="1"/>
</dbReference>
<dbReference type="OrthoDB" id="1909934at2759"/>
<evidence type="ECO:0000313" key="2">
    <source>
        <dbReference type="EMBL" id="KAJ8450495.1"/>
    </source>
</evidence>
<keyword evidence="1" id="KW-0472">Membrane</keyword>
<protein>
    <submittedName>
        <fullName evidence="2">Uncharacterized protein</fullName>
    </submittedName>
</protein>
<gene>
    <name evidence="2" type="ORF">Cgig2_002180</name>
</gene>
<sequence length="526" mass="60373">MSHNLQVPCPRNSMLYNQTLCSCSPGYLYNTTTKTCSLFTVSPTDEWVRSSVVKYSSVVQNYQKLIKFQLFYTTTLVVALLVWLLLCALVRLRDLGDGRSIWFWIRWRISRLDVTFSTRHWLPDQTPVRKRETELGGTFSMASWMLFIGLFVALTHQNVSRKGTEVYGMKATNAPDLLSFTNDLQLNVTTISTMTCSQLRGLDTVALGTPGFIDYRLAPLSTFANFSCANSTKGPKIILTIKNCPLSYNHVYISWHFVDTQNAFPASAIGFQFNFTARNRIDDDQEYANFVSGTVKNEKGLEDMRVTYRGEHTNLLRFNLFPRVYLNLDHLELVQPLFHEFRPGSYARDEKHLQSLLQSTEHGFINVTVALNFLSDFLVEIDEQKYGGAVVFLADVGGLYCLSVAFFLLLLFLCESRVKRLRNEDQLMQRIRKRRMAVDRWHKTCCFRFGKNLIKIYLRKYVAYTYGCRLLSEDYSARNEDCTCCDCMGGNTCGRRIVVQDESHLQTVSLHRQASLASQKKVIPSL</sequence>
<name>A0A9Q1QSB0_9CARY</name>
<keyword evidence="1" id="KW-1133">Transmembrane helix</keyword>
<feature type="transmembrane region" description="Helical" evidence="1">
    <location>
        <begin position="135"/>
        <end position="154"/>
    </location>
</feature>
<accession>A0A9Q1QSB0</accession>
<reference evidence="2" key="1">
    <citation type="submission" date="2022-04" db="EMBL/GenBank/DDBJ databases">
        <title>Carnegiea gigantea Genome sequencing and assembly v2.</title>
        <authorList>
            <person name="Copetti D."/>
            <person name="Sanderson M.J."/>
            <person name="Burquez A."/>
            <person name="Wojciechowski M.F."/>
        </authorList>
    </citation>
    <scope>NUCLEOTIDE SEQUENCE</scope>
    <source>
        <strain evidence="2">SGP5-SGP5p</strain>
        <tissue evidence="2">Aerial part</tissue>
    </source>
</reference>
<feature type="transmembrane region" description="Helical" evidence="1">
    <location>
        <begin position="70"/>
        <end position="90"/>
    </location>
</feature>
<comment type="caution">
    <text evidence="2">The sequence shown here is derived from an EMBL/GenBank/DDBJ whole genome shotgun (WGS) entry which is preliminary data.</text>
</comment>
<proteinExistence type="predicted"/>
<dbReference type="Proteomes" id="UP001153076">
    <property type="component" value="Unassembled WGS sequence"/>
</dbReference>